<accession>A0A8J4YAJ5</accession>
<gene>
    <name evidence="2" type="ORF">GWK47_005136</name>
</gene>
<dbReference type="PRINTS" id="PR01217">
    <property type="entry name" value="PRICHEXTENSN"/>
</dbReference>
<evidence type="ECO:0000256" key="1">
    <source>
        <dbReference type="SAM" id="MobiDB-lite"/>
    </source>
</evidence>
<comment type="caution">
    <text evidence="2">The sequence shown here is derived from an EMBL/GenBank/DDBJ whole genome shotgun (WGS) entry which is preliminary data.</text>
</comment>
<feature type="compositionally biased region" description="Pro residues" evidence="1">
    <location>
        <begin position="178"/>
        <end position="188"/>
    </location>
</feature>
<proteinExistence type="predicted"/>
<feature type="compositionally biased region" description="Pro residues" evidence="1">
    <location>
        <begin position="206"/>
        <end position="216"/>
    </location>
</feature>
<organism evidence="2 3">
    <name type="scientific">Chionoecetes opilio</name>
    <name type="common">Atlantic snow crab</name>
    <name type="synonym">Cancer opilio</name>
    <dbReference type="NCBI Taxonomy" id="41210"/>
    <lineage>
        <taxon>Eukaryota</taxon>
        <taxon>Metazoa</taxon>
        <taxon>Ecdysozoa</taxon>
        <taxon>Arthropoda</taxon>
        <taxon>Crustacea</taxon>
        <taxon>Multicrustacea</taxon>
        <taxon>Malacostraca</taxon>
        <taxon>Eumalacostraca</taxon>
        <taxon>Eucarida</taxon>
        <taxon>Decapoda</taxon>
        <taxon>Pleocyemata</taxon>
        <taxon>Brachyura</taxon>
        <taxon>Eubrachyura</taxon>
        <taxon>Majoidea</taxon>
        <taxon>Majidae</taxon>
        <taxon>Chionoecetes</taxon>
    </lineage>
</organism>
<keyword evidence="3" id="KW-1185">Reference proteome</keyword>
<feature type="region of interest" description="Disordered" evidence="1">
    <location>
        <begin position="106"/>
        <end position="254"/>
    </location>
</feature>
<feature type="region of interest" description="Disordered" evidence="1">
    <location>
        <begin position="38"/>
        <end position="65"/>
    </location>
</feature>
<feature type="compositionally biased region" description="Low complexity" evidence="1">
    <location>
        <begin position="233"/>
        <end position="245"/>
    </location>
</feature>
<evidence type="ECO:0000313" key="3">
    <source>
        <dbReference type="Proteomes" id="UP000770661"/>
    </source>
</evidence>
<feature type="compositionally biased region" description="Pro residues" evidence="1">
    <location>
        <begin position="124"/>
        <end position="150"/>
    </location>
</feature>
<dbReference type="Proteomes" id="UP000770661">
    <property type="component" value="Unassembled WGS sequence"/>
</dbReference>
<name>A0A8J4YAJ5_CHIOP</name>
<dbReference type="AlphaFoldDB" id="A0A8J4YAJ5"/>
<sequence>MQLGSLQQLDSLHRLKRQSCTQSGRRVAARVHRLRHLLHRQPPGRQGHPHHREPTAEPDRMNPLHHHPLSLITLQEANNIYGVLQAPPVHTRLRNNAERAARLVAEQNVMGNRTEQDIENYRPPTSPPPNPPPPPPQPQNSPPPPQPQGPPHTSTSSPLPPHHLNPNPLHHHLNLKDPPTPPPPPPSLPHHLNPNPLPHHLNLKDPPTPTPNPPSSPTSTPSPHLHLPPPSSPTSTSRHPLHTSTYEPLPTPTT</sequence>
<feature type="compositionally biased region" description="Basic and acidic residues" evidence="1">
    <location>
        <begin position="52"/>
        <end position="62"/>
    </location>
</feature>
<protein>
    <submittedName>
        <fullName evidence="2">Uncharacterized protein</fullName>
    </submittedName>
</protein>
<reference evidence="2" key="1">
    <citation type="submission" date="2020-07" db="EMBL/GenBank/DDBJ databases">
        <title>The High-quality genome of the commercially important snow crab, Chionoecetes opilio.</title>
        <authorList>
            <person name="Jeong J.-H."/>
            <person name="Ryu S."/>
        </authorList>
    </citation>
    <scope>NUCLEOTIDE SEQUENCE</scope>
    <source>
        <strain evidence="2">MADBK_172401_WGS</strain>
        <tissue evidence="2">Digestive gland</tissue>
    </source>
</reference>
<feature type="compositionally biased region" description="Low complexity" evidence="1">
    <location>
        <begin position="189"/>
        <end position="200"/>
    </location>
</feature>
<evidence type="ECO:0000313" key="2">
    <source>
        <dbReference type="EMBL" id="KAG0724420.1"/>
    </source>
</evidence>
<dbReference type="EMBL" id="JACEEZ010006948">
    <property type="protein sequence ID" value="KAG0724420.1"/>
    <property type="molecule type" value="Genomic_DNA"/>
</dbReference>